<feature type="region of interest" description="Disordered" evidence="1">
    <location>
        <begin position="118"/>
        <end position="169"/>
    </location>
</feature>
<protein>
    <submittedName>
        <fullName evidence="3">Uncharacterized protein</fullName>
    </submittedName>
</protein>
<feature type="transmembrane region" description="Helical" evidence="2">
    <location>
        <begin position="75"/>
        <end position="94"/>
    </location>
</feature>
<comment type="caution">
    <text evidence="3">The sequence shown here is derived from an EMBL/GenBank/DDBJ whole genome shotgun (WGS) entry which is preliminary data.</text>
</comment>
<name>A0A367LF97_9HYPO</name>
<keyword evidence="4" id="KW-1185">Reference proteome</keyword>
<dbReference type="Pfam" id="PF12511">
    <property type="entry name" value="DUF3716"/>
    <property type="match status" value="1"/>
</dbReference>
<dbReference type="OrthoDB" id="5001282at2759"/>
<feature type="transmembrane region" description="Helical" evidence="2">
    <location>
        <begin position="43"/>
        <end position="63"/>
    </location>
</feature>
<accession>A0A367LF97</accession>
<dbReference type="Proteomes" id="UP000253664">
    <property type="component" value="Unassembled WGS sequence"/>
</dbReference>
<dbReference type="EMBL" id="LKCN02000007">
    <property type="protein sequence ID" value="RCI12912.1"/>
    <property type="molecule type" value="Genomic_DNA"/>
</dbReference>
<keyword evidence="2" id="KW-0812">Transmembrane</keyword>
<evidence type="ECO:0000256" key="2">
    <source>
        <dbReference type="SAM" id="Phobius"/>
    </source>
</evidence>
<dbReference type="InterPro" id="IPR022190">
    <property type="entry name" value="DUF3716"/>
</dbReference>
<keyword evidence="2" id="KW-1133">Transmembrane helix</keyword>
<proteinExistence type="predicted"/>
<gene>
    <name evidence="3" type="ORF">L249_0765</name>
</gene>
<sequence>MPRSTYPLLASRFWLLSSSSPPAYRPYTIGNVFWPVLRSGNNIIWLALIPSGIYLLIGCALQLIKRYLRGKNEKLFLVGKRLVCCWVGVCVAMASRGITLSPRKTRSSLPSFQTITKINNGPVTETKGSEEQTMAPKRGKKRQKNQETEGSDDDGPKGPGLPNVTSLVGRPVGTEEMTVLSTLAWSGRTELKIRPTMEYFRMHSIFELWHKGGKNLGHLGVPVYVELAFRQEVPDQAPSSVQEEMSDTTPLEYFVSRFLGPRERSTIAMKLKVPRVTCIPAELAHPQGYFFKQLIEVHRPEYYRAIIVAVFGQRNPRMCGHCIRSWSTTTTCHREHVLSPFHECVSMPGMANFTCANCIWNGTRAATCDWREVPGYADGKEDGEALQMRGCFAGGEGVADLAVAYEDYMNPRVSPRLAKDMPNPFVDDGLQPGENNDWVAIEERAQAARKQ</sequence>
<reference evidence="3 4" key="1">
    <citation type="journal article" date="2015" name="BMC Genomics">
        <title>Insights from the genome of Ophiocordyceps polyrhachis-furcata to pathogenicity and host specificity in insect fungi.</title>
        <authorList>
            <person name="Wichadakul D."/>
            <person name="Kobmoo N."/>
            <person name="Ingsriswang S."/>
            <person name="Tangphatsornruang S."/>
            <person name="Chantasingh D."/>
            <person name="Luangsa-ard J.J."/>
            <person name="Eurwilaichitr L."/>
        </authorList>
    </citation>
    <scope>NUCLEOTIDE SEQUENCE [LARGE SCALE GENOMIC DNA]</scope>
    <source>
        <strain evidence="3 4">BCC 54312</strain>
    </source>
</reference>
<evidence type="ECO:0000313" key="4">
    <source>
        <dbReference type="Proteomes" id="UP000253664"/>
    </source>
</evidence>
<dbReference type="AlphaFoldDB" id="A0A367LF97"/>
<evidence type="ECO:0000256" key="1">
    <source>
        <dbReference type="SAM" id="MobiDB-lite"/>
    </source>
</evidence>
<evidence type="ECO:0000313" key="3">
    <source>
        <dbReference type="EMBL" id="RCI12912.1"/>
    </source>
</evidence>
<keyword evidence="2" id="KW-0472">Membrane</keyword>
<organism evidence="3 4">
    <name type="scientific">Ophiocordyceps polyrhachis-furcata BCC 54312</name>
    <dbReference type="NCBI Taxonomy" id="1330021"/>
    <lineage>
        <taxon>Eukaryota</taxon>
        <taxon>Fungi</taxon>
        <taxon>Dikarya</taxon>
        <taxon>Ascomycota</taxon>
        <taxon>Pezizomycotina</taxon>
        <taxon>Sordariomycetes</taxon>
        <taxon>Hypocreomycetidae</taxon>
        <taxon>Hypocreales</taxon>
        <taxon>Ophiocordycipitaceae</taxon>
        <taxon>Ophiocordyceps</taxon>
    </lineage>
</organism>